<comment type="caution">
    <text evidence="1">The sequence shown here is derived from an EMBL/GenBank/DDBJ whole genome shotgun (WGS) entry which is preliminary data.</text>
</comment>
<dbReference type="EMBL" id="QEAP01000347">
    <property type="protein sequence ID" value="TPX68644.1"/>
    <property type="molecule type" value="Genomic_DNA"/>
</dbReference>
<dbReference type="Proteomes" id="UP000320333">
    <property type="component" value="Unassembled WGS sequence"/>
</dbReference>
<evidence type="ECO:0000313" key="1">
    <source>
        <dbReference type="EMBL" id="TPX68644.1"/>
    </source>
</evidence>
<protein>
    <submittedName>
        <fullName evidence="1">Uncharacterized protein</fullName>
    </submittedName>
</protein>
<proteinExistence type="predicted"/>
<accession>A0A507EXL3</accession>
<reference evidence="1 2" key="1">
    <citation type="journal article" date="2019" name="Sci. Rep.">
        <title>Comparative genomics of chytrid fungi reveal insights into the obligate biotrophic and pathogenic lifestyle of Synchytrium endobioticum.</title>
        <authorList>
            <person name="van de Vossenberg B.T.L.H."/>
            <person name="Warris S."/>
            <person name="Nguyen H.D.T."/>
            <person name="van Gent-Pelzer M.P.E."/>
            <person name="Joly D.L."/>
            <person name="van de Geest H.C."/>
            <person name="Bonants P.J.M."/>
            <person name="Smith D.S."/>
            <person name="Levesque C.A."/>
            <person name="van der Lee T.A.J."/>
        </authorList>
    </citation>
    <scope>NUCLEOTIDE SEQUENCE [LARGE SCALE GENOMIC DNA]</scope>
    <source>
        <strain evidence="1 2">CBS 675.73</strain>
    </source>
</reference>
<sequence>MPSIEAVNTSERPASTTKALIGAGISAAKDVVSIIDPYVPTTARTAAVYALKQTTDAIASTQTQLLETVETANAVKDAAYGRAIEVRTRAFETAFVVLEKSGAVNVVDAANQRVDEVKKTAVKVAEGWRCKAVRTVESSLNLANSLLAGATGTLITYTPKTVVSLVQAAVDSCGVIRVEGLVALKPYVPAFVVKTTEQTFEIVENVRSNVHSKYSETTGFIVSRVNGTVDYVVAVPSVRKLLDRINAVLGRSPASEECSNATTVASENGDIAMEPILSPGVGDDEFHDATTVSVSEKDSGSCASDEEGIIMKGDRKPNGISHGGMVGGV</sequence>
<organism evidence="1 2">
    <name type="scientific">Chytriomyces confervae</name>
    <dbReference type="NCBI Taxonomy" id="246404"/>
    <lineage>
        <taxon>Eukaryota</taxon>
        <taxon>Fungi</taxon>
        <taxon>Fungi incertae sedis</taxon>
        <taxon>Chytridiomycota</taxon>
        <taxon>Chytridiomycota incertae sedis</taxon>
        <taxon>Chytridiomycetes</taxon>
        <taxon>Chytridiales</taxon>
        <taxon>Chytriomycetaceae</taxon>
        <taxon>Chytriomyces</taxon>
    </lineage>
</organism>
<name>A0A507EXL3_9FUNG</name>
<gene>
    <name evidence="1" type="ORF">CcCBS67573_g07112</name>
</gene>
<keyword evidence="2" id="KW-1185">Reference proteome</keyword>
<dbReference type="AlphaFoldDB" id="A0A507EXL3"/>
<dbReference type="OrthoDB" id="2146826at2759"/>
<evidence type="ECO:0000313" key="2">
    <source>
        <dbReference type="Proteomes" id="UP000320333"/>
    </source>
</evidence>